<dbReference type="EMBL" id="MT143179">
    <property type="protein sequence ID" value="QJA93805.1"/>
    <property type="molecule type" value="Genomic_DNA"/>
</dbReference>
<protein>
    <submittedName>
        <fullName evidence="1">Uncharacterized protein</fullName>
    </submittedName>
</protein>
<gene>
    <name evidence="1" type="ORF">MM415B04111_0004</name>
</gene>
<dbReference type="AlphaFoldDB" id="A0A6M3LLW9"/>
<reference evidence="1" key="1">
    <citation type="submission" date="2020-03" db="EMBL/GenBank/DDBJ databases">
        <title>The deep terrestrial virosphere.</title>
        <authorList>
            <person name="Holmfeldt K."/>
            <person name="Nilsson E."/>
            <person name="Simone D."/>
            <person name="Lopez-Fernandez M."/>
            <person name="Wu X."/>
            <person name="de Brujin I."/>
            <person name="Lundin D."/>
            <person name="Andersson A."/>
            <person name="Bertilsson S."/>
            <person name="Dopson M."/>
        </authorList>
    </citation>
    <scope>NUCLEOTIDE SEQUENCE</scope>
    <source>
        <strain evidence="1">MM415B04111</strain>
    </source>
</reference>
<organism evidence="1">
    <name type="scientific">viral metagenome</name>
    <dbReference type="NCBI Taxonomy" id="1070528"/>
    <lineage>
        <taxon>unclassified sequences</taxon>
        <taxon>metagenomes</taxon>
        <taxon>organismal metagenomes</taxon>
    </lineage>
</organism>
<evidence type="ECO:0000313" key="1">
    <source>
        <dbReference type="EMBL" id="QJA93805.1"/>
    </source>
</evidence>
<name>A0A6M3LLW9_9ZZZZ</name>
<proteinExistence type="predicted"/>
<accession>A0A6M3LLW9</accession>
<sequence>MKRTGYIKTLIIDGQSICPYCGEINNHLKGDVCEHCLKVTIKGIVFYRRV</sequence>